<sequence length="75" mass="8594">MPYHVQPTPPDSGYHIHLISVFMVSDTSTSSIRPTLPSGRHTDITPSAPQLTGYRTGIVLPRLRWQYVREYELDR</sequence>
<proteinExistence type="predicted"/>
<reference evidence="1" key="1">
    <citation type="journal article" date="2020" name="Stud. Mycol.">
        <title>101 Dothideomycetes genomes: a test case for predicting lifestyles and emergence of pathogens.</title>
        <authorList>
            <person name="Haridas S."/>
            <person name="Albert R."/>
            <person name="Binder M."/>
            <person name="Bloem J."/>
            <person name="Labutti K."/>
            <person name="Salamov A."/>
            <person name="Andreopoulos B."/>
            <person name="Baker S."/>
            <person name="Barry K."/>
            <person name="Bills G."/>
            <person name="Bluhm B."/>
            <person name="Cannon C."/>
            <person name="Castanera R."/>
            <person name="Culley D."/>
            <person name="Daum C."/>
            <person name="Ezra D."/>
            <person name="Gonzalez J."/>
            <person name="Henrissat B."/>
            <person name="Kuo A."/>
            <person name="Liang C."/>
            <person name="Lipzen A."/>
            <person name="Lutzoni F."/>
            <person name="Magnuson J."/>
            <person name="Mondo S."/>
            <person name="Nolan M."/>
            <person name="Ohm R."/>
            <person name="Pangilinan J."/>
            <person name="Park H.-J."/>
            <person name="Ramirez L."/>
            <person name="Alfaro M."/>
            <person name="Sun H."/>
            <person name="Tritt A."/>
            <person name="Yoshinaga Y."/>
            <person name="Zwiers L.-H."/>
            <person name="Turgeon B."/>
            <person name="Goodwin S."/>
            <person name="Spatafora J."/>
            <person name="Crous P."/>
            <person name="Grigoriev I."/>
        </authorList>
    </citation>
    <scope>NUCLEOTIDE SEQUENCE</scope>
    <source>
        <strain evidence="1">CBS 101060</strain>
    </source>
</reference>
<dbReference type="Proteomes" id="UP000799429">
    <property type="component" value="Unassembled WGS sequence"/>
</dbReference>
<gene>
    <name evidence="1" type="ORF">M501DRAFT_995717</name>
</gene>
<dbReference type="AlphaFoldDB" id="A0A9P4S8U5"/>
<accession>A0A9P4S8U5</accession>
<keyword evidence="2" id="KW-1185">Reference proteome</keyword>
<comment type="caution">
    <text evidence="1">The sequence shown here is derived from an EMBL/GenBank/DDBJ whole genome shotgun (WGS) entry which is preliminary data.</text>
</comment>
<protein>
    <submittedName>
        <fullName evidence="1">Uncharacterized protein</fullName>
    </submittedName>
</protein>
<evidence type="ECO:0000313" key="2">
    <source>
        <dbReference type="Proteomes" id="UP000799429"/>
    </source>
</evidence>
<organism evidence="1 2">
    <name type="scientific">Patellaria atrata CBS 101060</name>
    <dbReference type="NCBI Taxonomy" id="1346257"/>
    <lineage>
        <taxon>Eukaryota</taxon>
        <taxon>Fungi</taxon>
        <taxon>Dikarya</taxon>
        <taxon>Ascomycota</taxon>
        <taxon>Pezizomycotina</taxon>
        <taxon>Dothideomycetes</taxon>
        <taxon>Dothideomycetes incertae sedis</taxon>
        <taxon>Patellariales</taxon>
        <taxon>Patellariaceae</taxon>
        <taxon>Patellaria</taxon>
    </lineage>
</organism>
<evidence type="ECO:0000313" key="1">
    <source>
        <dbReference type="EMBL" id="KAF2837183.1"/>
    </source>
</evidence>
<dbReference type="EMBL" id="MU006100">
    <property type="protein sequence ID" value="KAF2837183.1"/>
    <property type="molecule type" value="Genomic_DNA"/>
</dbReference>
<name>A0A9P4S8U5_9PEZI</name>